<keyword evidence="1" id="KW-0732">Signal</keyword>
<evidence type="ECO:0000313" key="4">
    <source>
        <dbReference type="EMBL" id="MDQ0253332.1"/>
    </source>
</evidence>
<dbReference type="SUPFAM" id="SSF47090">
    <property type="entry name" value="PGBD-like"/>
    <property type="match status" value="2"/>
</dbReference>
<dbReference type="RefSeq" id="WP_307321826.1">
    <property type="nucleotide sequence ID" value="NZ_JAUSUG010000002.1"/>
</dbReference>
<dbReference type="EMBL" id="JAUSUG010000002">
    <property type="protein sequence ID" value="MDQ0253332.1"/>
    <property type="molecule type" value="Genomic_DNA"/>
</dbReference>
<dbReference type="InterPro" id="IPR051933">
    <property type="entry name" value="Resuscitation_pf_RpfB"/>
</dbReference>
<feature type="domain" description="Peptidoglycan binding-like" evidence="2">
    <location>
        <begin position="35"/>
        <end position="92"/>
    </location>
</feature>
<evidence type="ECO:0000313" key="5">
    <source>
        <dbReference type="Proteomes" id="UP001230005"/>
    </source>
</evidence>
<accession>A0ABT9ZRG1</accession>
<dbReference type="CDD" id="cd22786">
    <property type="entry name" value="DPBB_YuiC-like"/>
    <property type="match status" value="1"/>
</dbReference>
<dbReference type="InterPro" id="IPR036908">
    <property type="entry name" value="RlpA-like_sf"/>
</dbReference>
<dbReference type="InterPro" id="IPR036366">
    <property type="entry name" value="PGBDSf"/>
</dbReference>
<dbReference type="PANTHER" id="PTHR39160:SF4">
    <property type="entry name" value="RESUSCITATION-PROMOTING FACTOR RPFB"/>
    <property type="match status" value="1"/>
</dbReference>
<dbReference type="Pfam" id="PF06725">
    <property type="entry name" value="3D"/>
    <property type="match status" value="1"/>
</dbReference>
<organism evidence="4 5">
    <name type="scientific">Evansella vedderi</name>
    <dbReference type="NCBI Taxonomy" id="38282"/>
    <lineage>
        <taxon>Bacteria</taxon>
        <taxon>Bacillati</taxon>
        <taxon>Bacillota</taxon>
        <taxon>Bacilli</taxon>
        <taxon>Bacillales</taxon>
        <taxon>Bacillaceae</taxon>
        <taxon>Evansella</taxon>
    </lineage>
</organism>
<dbReference type="InterPro" id="IPR002477">
    <property type="entry name" value="Peptidoglycan-bd-like"/>
</dbReference>
<gene>
    <name evidence="4" type="ORF">J2S74_000704</name>
</gene>
<proteinExistence type="predicted"/>
<feature type="domain" description="Peptidoglycan binding-like" evidence="2">
    <location>
        <begin position="103"/>
        <end position="156"/>
    </location>
</feature>
<dbReference type="InterPro" id="IPR036365">
    <property type="entry name" value="PGBD-like_sf"/>
</dbReference>
<keyword evidence="5" id="KW-1185">Reference proteome</keyword>
<dbReference type="SUPFAM" id="SSF50685">
    <property type="entry name" value="Barwin-like endoglucanases"/>
    <property type="match status" value="1"/>
</dbReference>
<dbReference type="Gene3D" id="2.40.40.10">
    <property type="entry name" value="RlpA-like domain"/>
    <property type="match status" value="1"/>
</dbReference>
<reference evidence="4 5" key="1">
    <citation type="submission" date="2023-07" db="EMBL/GenBank/DDBJ databases">
        <title>Genomic Encyclopedia of Type Strains, Phase IV (KMG-IV): sequencing the most valuable type-strain genomes for metagenomic binning, comparative biology and taxonomic classification.</title>
        <authorList>
            <person name="Goeker M."/>
        </authorList>
    </citation>
    <scope>NUCLEOTIDE SEQUENCE [LARGE SCALE GENOMIC DNA]</scope>
    <source>
        <strain evidence="4 5">DSM 9768</strain>
    </source>
</reference>
<dbReference type="Proteomes" id="UP001230005">
    <property type="component" value="Unassembled WGS sequence"/>
</dbReference>
<evidence type="ECO:0000259" key="3">
    <source>
        <dbReference type="Pfam" id="PF06725"/>
    </source>
</evidence>
<evidence type="ECO:0000256" key="1">
    <source>
        <dbReference type="ARBA" id="ARBA00022729"/>
    </source>
</evidence>
<comment type="caution">
    <text evidence="4">The sequence shown here is derived from an EMBL/GenBank/DDBJ whole genome shotgun (WGS) entry which is preliminary data.</text>
</comment>
<name>A0ABT9ZRG1_9BACI</name>
<evidence type="ECO:0000259" key="2">
    <source>
        <dbReference type="Pfam" id="PF01471"/>
    </source>
</evidence>
<dbReference type="Pfam" id="PF01471">
    <property type="entry name" value="PG_binding_1"/>
    <property type="match status" value="2"/>
</dbReference>
<protein>
    <submittedName>
        <fullName evidence="4">3D (Asp-Asp-Asp) domain-containing protein</fullName>
    </submittedName>
</protein>
<dbReference type="Gene3D" id="1.10.101.10">
    <property type="entry name" value="PGBD-like superfamily/PGBD"/>
    <property type="match status" value="2"/>
</dbReference>
<dbReference type="InterPro" id="IPR010611">
    <property type="entry name" value="3D_dom"/>
</dbReference>
<feature type="domain" description="3D" evidence="3">
    <location>
        <begin position="201"/>
        <end position="261"/>
    </location>
</feature>
<sequence>MKAIVFIFALGFVLFSAPVLSEASYGGQTLSKGMSHSDVEELQDLLMTKGVFPYHTSTGYFGEITEKSVTDFQRRNNLQVDGIAGPETNRALQIFRRGDIGKHVTHIQHQLKDLGYYTSAVDGIFGPGTERAVINFQQSAGLTVDGIAGPQTLSALNDRSNPNTYAGKEMTVESTAYTAYCDGCSGITRMGIDLRQYDTGKVIAVDPNVIPLGSIVEVEGYGLAIAADIGGAINGKKIDVFIPDRNDALQWGRKDVKITIIK</sequence>
<dbReference type="PANTHER" id="PTHR39160">
    <property type="entry name" value="CELL WALL-BINDING PROTEIN YOCH"/>
    <property type="match status" value="1"/>
</dbReference>